<evidence type="ECO:0000313" key="2">
    <source>
        <dbReference type="Proteomes" id="UP000199065"/>
    </source>
</evidence>
<dbReference type="Proteomes" id="UP000199065">
    <property type="component" value="Unassembled WGS sequence"/>
</dbReference>
<gene>
    <name evidence="1" type="ORF">SAMN05660282_01475</name>
</gene>
<dbReference type="RefSeq" id="WP_143067469.1">
    <property type="nucleotide sequence ID" value="NZ_FOPJ01000008.1"/>
</dbReference>
<evidence type="ECO:0000313" key="1">
    <source>
        <dbReference type="EMBL" id="SFG63574.1"/>
    </source>
</evidence>
<accession>A0A1I2TF83</accession>
<organism evidence="1 2">
    <name type="scientific">Corynebacterium spheniscorum</name>
    <dbReference type="NCBI Taxonomy" id="185761"/>
    <lineage>
        <taxon>Bacteria</taxon>
        <taxon>Bacillati</taxon>
        <taxon>Actinomycetota</taxon>
        <taxon>Actinomycetes</taxon>
        <taxon>Mycobacteriales</taxon>
        <taxon>Corynebacteriaceae</taxon>
        <taxon>Corynebacterium</taxon>
    </lineage>
</organism>
<dbReference type="OrthoDB" id="3373764at2"/>
<protein>
    <submittedName>
        <fullName evidence="1">Uncharacterized protein</fullName>
    </submittedName>
</protein>
<dbReference type="EMBL" id="FOPJ01000008">
    <property type="protein sequence ID" value="SFG63574.1"/>
    <property type="molecule type" value="Genomic_DNA"/>
</dbReference>
<proteinExistence type="predicted"/>
<reference evidence="1 2" key="1">
    <citation type="submission" date="2016-10" db="EMBL/GenBank/DDBJ databases">
        <authorList>
            <person name="de Groot N.N."/>
        </authorList>
    </citation>
    <scope>NUCLEOTIDE SEQUENCE [LARGE SCALE GENOMIC DNA]</scope>
    <source>
        <strain>J11</strain>
        <strain evidence="2">PG 39</strain>
    </source>
</reference>
<name>A0A1I2TF83_9CORY</name>
<dbReference type="AlphaFoldDB" id="A0A1I2TF83"/>
<sequence length="86" mass="9647">MTRRVLYVDDVVLKMPKASFALEELSAFSEVAEVLVPVTAAQTTPTGFHQELGQADSVYVADAETARLFCAQWKAVREQICWSDYF</sequence>
<keyword evidence="2" id="KW-1185">Reference proteome</keyword>